<evidence type="ECO:0000256" key="5">
    <source>
        <dbReference type="SAM" id="MobiDB-lite"/>
    </source>
</evidence>
<dbReference type="GO" id="GO:0016020">
    <property type="term" value="C:membrane"/>
    <property type="evidence" value="ECO:0007669"/>
    <property type="project" value="UniProtKB-SubCell"/>
</dbReference>
<keyword evidence="7" id="KW-0732">Signal</keyword>
<feature type="region of interest" description="Disordered" evidence="5">
    <location>
        <begin position="315"/>
        <end position="448"/>
    </location>
</feature>
<dbReference type="AlphaFoldDB" id="A0AB37WD88"/>
<feature type="transmembrane region" description="Helical" evidence="6">
    <location>
        <begin position="256"/>
        <end position="280"/>
    </location>
</feature>
<evidence type="ECO:0000256" key="7">
    <source>
        <dbReference type="SAM" id="SignalP"/>
    </source>
</evidence>
<evidence type="ECO:0000256" key="6">
    <source>
        <dbReference type="SAM" id="Phobius"/>
    </source>
</evidence>
<evidence type="ECO:0000256" key="3">
    <source>
        <dbReference type="ARBA" id="ARBA00022989"/>
    </source>
</evidence>
<dbReference type="InterPro" id="IPR051694">
    <property type="entry name" value="Immunoregulatory_rcpt-like"/>
</dbReference>
<keyword evidence="3 6" id="KW-1133">Transmembrane helix</keyword>
<dbReference type="Proteomes" id="UP000292340">
    <property type="component" value="Unassembled WGS sequence"/>
</dbReference>
<evidence type="ECO:0008006" key="10">
    <source>
        <dbReference type="Google" id="ProtNLM"/>
    </source>
</evidence>
<organism evidence="8 9">
    <name type="scientific">Alternaria tenuissima</name>
    <dbReference type="NCBI Taxonomy" id="119927"/>
    <lineage>
        <taxon>Eukaryota</taxon>
        <taxon>Fungi</taxon>
        <taxon>Dikarya</taxon>
        <taxon>Ascomycota</taxon>
        <taxon>Pezizomycotina</taxon>
        <taxon>Dothideomycetes</taxon>
        <taxon>Pleosporomycetidae</taxon>
        <taxon>Pleosporales</taxon>
        <taxon>Pleosporineae</taxon>
        <taxon>Pleosporaceae</taxon>
        <taxon>Alternaria</taxon>
        <taxon>Alternaria sect. Alternaria</taxon>
        <taxon>Alternaria alternata complex</taxon>
    </lineage>
</organism>
<feature type="signal peptide" evidence="7">
    <location>
        <begin position="1"/>
        <end position="21"/>
    </location>
</feature>
<evidence type="ECO:0000256" key="2">
    <source>
        <dbReference type="ARBA" id="ARBA00022692"/>
    </source>
</evidence>
<evidence type="ECO:0000256" key="4">
    <source>
        <dbReference type="ARBA" id="ARBA00023136"/>
    </source>
</evidence>
<accession>A0AB37WD88</accession>
<proteinExistence type="predicted"/>
<dbReference type="EMBL" id="PDXB01000023">
    <property type="protein sequence ID" value="RYN23987.1"/>
    <property type="molecule type" value="Genomic_DNA"/>
</dbReference>
<comment type="caution">
    <text evidence="8">The sequence shown here is derived from an EMBL/GenBank/DDBJ whole genome shotgun (WGS) entry which is preliminary data.</text>
</comment>
<feature type="compositionally biased region" description="Gly residues" evidence="5">
    <location>
        <begin position="365"/>
        <end position="374"/>
    </location>
</feature>
<comment type="subcellular location">
    <subcellularLocation>
        <location evidence="1">Membrane</location>
        <topology evidence="1">Single-pass membrane protein</topology>
    </subcellularLocation>
</comment>
<keyword evidence="4 6" id="KW-0472">Membrane</keyword>
<evidence type="ECO:0000313" key="9">
    <source>
        <dbReference type="Proteomes" id="UP000292340"/>
    </source>
</evidence>
<feature type="compositionally biased region" description="Polar residues" evidence="5">
    <location>
        <begin position="379"/>
        <end position="389"/>
    </location>
</feature>
<keyword evidence="2 6" id="KW-0812">Transmembrane</keyword>
<protein>
    <recommendedName>
        <fullName evidence="10">Mid2 domain-containing protein</fullName>
    </recommendedName>
</protein>
<sequence length="448" mass="46139">MSTLVWLRAAAVAALAAHATAQQCYYPNGNKAPDTEKPCSSAEGSACCPDSWECLDNGLCHYPANNLYGRYSCTDKTWKSEGCASNMCTYGMTVGGGESIKQCADHDDQWCCNADDTNVKCCQESPSPRPFFALQNGNAYATIGSNQASTNPNIATITGLATSGGSSGGGNSASQTSAQRSSAAPSTTDDSDSGTATPDSVTTTPTPFSSVATSLSTGSAGVVTIENTILVTPTATAGSSNDNANGDSDSGSSSNLGLIIGCAVGIPLALALLGIIFWLLRKRRQQAANPYKEASEIEGDSPLVGGAAAAKLSKKEKAYRNSRPATAEIDGNPVGAGRPNRVSELPSGNGFQPGQGAPYGPDAVGIGGGNGNGNGNRNTWDSQPPQYSPAQAAFSHPPDAAELPDNSVHPVLNEKGQPYQPYRPPQPVAELPSVTTPPEDLEKQMPKR</sequence>
<name>A0AB37WD88_9PLEO</name>
<feature type="compositionally biased region" description="Low complexity" evidence="5">
    <location>
        <begin position="172"/>
        <end position="214"/>
    </location>
</feature>
<dbReference type="PANTHER" id="PTHR15549">
    <property type="entry name" value="PAIRED IMMUNOGLOBULIN-LIKE TYPE 2 RECEPTOR"/>
    <property type="match status" value="1"/>
</dbReference>
<dbReference type="CDD" id="cd12087">
    <property type="entry name" value="TM_EGFR-like"/>
    <property type="match status" value="1"/>
</dbReference>
<evidence type="ECO:0000256" key="1">
    <source>
        <dbReference type="ARBA" id="ARBA00004167"/>
    </source>
</evidence>
<feature type="region of interest" description="Disordered" evidence="5">
    <location>
        <begin position="161"/>
        <end position="214"/>
    </location>
</feature>
<gene>
    <name evidence="8" type="ORF">AA0115_g8437</name>
</gene>
<reference evidence="8" key="1">
    <citation type="submission" date="2017-10" db="EMBL/GenBank/DDBJ databases">
        <authorList>
            <person name="Armitage A.D."/>
            <person name="Barbara D.J."/>
            <person name="Woodhall J.W."/>
            <person name="Sreenivasaprasad S."/>
            <person name="Lane C.R."/>
            <person name="Clarkson J.P."/>
            <person name="Harrison R.J."/>
        </authorList>
    </citation>
    <scope>NUCLEOTIDE SEQUENCE</scope>
    <source>
        <strain evidence="8">FERA 1164</strain>
    </source>
</reference>
<evidence type="ECO:0000313" key="8">
    <source>
        <dbReference type="EMBL" id="RYN23987.1"/>
    </source>
</evidence>
<feature type="chain" id="PRO_5044306907" description="Mid2 domain-containing protein" evidence="7">
    <location>
        <begin position="22"/>
        <end position="448"/>
    </location>
</feature>
<dbReference type="GO" id="GO:0071944">
    <property type="term" value="C:cell periphery"/>
    <property type="evidence" value="ECO:0007669"/>
    <property type="project" value="UniProtKB-ARBA"/>
</dbReference>
<reference evidence="8" key="2">
    <citation type="journal article" date="2019" name="bioRxiv">
        <title>Genomics, evolutionary history and diagnostics of the Alternaria alternata species group including apple and Asian pear pathotypes.</title>
        <authorList>
            <person name="Armitage A.D."/>
            <person name="Cockerton H.M."/>
            <person name="Sreenivasaprasad S."/>
            <person name="Woodhall J.W."/>
            <person name="Lane C.R."/>
            <person name="Harrison R.J."/>
            <person name="Clarkson J.P."/>
        </authorList>
    </citation>
    <scope>NUCLEOTIDE SEQUENCE</scope>
    <source>
        <strain evidence="8">FERA 1164</strain>
    </source>
</reference>